<reference evidence="1 2" key="1">
    <citation type="submission" date="2019-05" db="EMBL/GenBank/DDBJ databases">
        <title>Another draft genome of Portunus trituberculatus and its Hox gene families provides insights of decapod evolution.</title>
        <authorList>
            <person name="Jeong J.-H."/>
            <person name="Song I."/>
            <person name="Kim S."/>
            <person name="Choi T."/>
            <person name="Kim D."/>
            <person name="Ryu S."/>
            <person name="Kim W."/>
        </authorList>
    </citation>
    <scope>NUCLEOTIDE SEQUENCE [LARGE SCALE GENOMIC DNA]</scope>
    <source>
        <tissue evidence="1">Muscle</tissue>
    </source>
</reference>
<evidence type="ECO:0000313" key="2">
    <source>
        <dbReference type="Proteomes" id="UP000324222"/>
    </source>
</evidence>
<keyword evidence="2" id="KW-1185">Reference proteome</keyword>
<accession>A0A5B7J1A7</accession>
<protein>
    <submittedName>
        <fullName evidence="1">Uncharacterized protein</fullName>
    </submittedName>
</protein>
<organism evidence="1 2">
    <name type="scientific">Portunus trituberculatus</name>
    <name type="common">Swimming crab</name>
    <name type="synonym">Neptunus trituberculatus</name>
    <dbReference type="NCBI Taxonomy" id="210409"/>
    <lineage>
        <taxon>Eukaryota</taxon>
        <taxon>Metazoa</taxon>
        <taxon>Ecdysozoa</taxon>
        <taxon>Arthropoda</taxon>
        <taxon>Crustacea</taxon>
        <taxon>Multicrustacea</taxon>
        <taxon>Malacostraca</taxon>
        <taxon>Eumalacostraca</taxon>
        <taxon>Eucarida</taxon>
        <taxon>Decapoda</taxon>
        <taxon>Pleocyemata</taxon>
        <taxon>Brachyura</taxon>
        <taxon>Eubrachyura</taxon>
        <taxon>Portunoidea</taxon>
        <taxon>Portunidae</taxon>
        <taxon>Portuninae</taxon>
        <taxon>Portunus</taxon>
    </lineage>
</organism>
<dbReference type="AlphaFoldDB" id="A0A5B7J1A7"/>
<evidence type="ECO:0000313" key="1">
    <source>
        <dbReference type="EMBL" id="MPC88369.1"/>
    </source>
</evidence>
<gene>
    <name evidence="1" type="ORF">E2C01_083270</name>
</gene>
<dbReference type="EMBL" id="VSRR010077603">
    <property type="protein sequence ID" value="MPC88369.1"/>
    <property type="molecule type" value="Genomic_DNA"/>
</dbReference>
<name>A0A5B7J1A7_PORTR</name>
<dbReference type="Proteomes" id="UP000324222">
    <property type="component" value="Unassembled WGS sequence"/>
</dbReference>
<comment type="caution">
    <text evidence="1">The sequence shown here is derived from an EMBL/GenBank/DDBJ whole genome shotgun (WGS) entry which is preliminary data.</text>
</comment>
<sequence length="99" mass="10830">MPKGAARLVMPAGWRAARLQLATLQASIRGNSGMKYVYSAGVEELSGAVLIRTSSQDTCTPHALHFSRHFLLGHRPARTQDEECLPCPRHIISLPDTAH</sequence>
<proteinExistence type="predicted"/>